<evidence type="ECO:0000256" key="1">
    <source>
        <dbReference type="SAM" id="Phobius"/>
    </source>
</evidence>
<evidence type="ECO:0000313" key="3">
    <source>
        <dbReference type="Proteomes" id="UP000674938"/>
    </source>
</evidence>
<keyword evidence="1" id="KW-0472">Membrane</keyword>
<evidence type="ECO:0000313" key="2">
    <source>
        <dbReference type="EMBL" id="MBP1044130.1"/>
    </source>
</evidence>
<accession>A0A940SXB0</accession>
<name>A0A940SXB0_9ENTE</name>
<keyword evidence="3" id="KW-1185">Reference proteome</keyword>
<keyword evidence="1" id="KW-0812">Transmembrane</keyword>
<feature type="transmembrane region" description="Helical" evidence="1">
    <location>
        <begin position="71"/>
        <end position="89"/>
    </location>
</feature>
<proteinExistence type="predicted"/>
<dbReference type="Pfam" id="PF06961">
    <property type="entry name" value="DUF1294"/>
    <property type="match status" value="1"/>
</dbReference>
<dbReference type="Proteomes" id="UP000674938">
    <property type="component" value="Unassembled WGS sequence"/>
</dbReference>
<dbReference type="InterPro" id="IPR010718">
    <property type="entry name" value="DUF1294"/>
</dbReference>
<comment type="caution">
    <text evidence="2">The sequence shown here is derived from an EMBL/GenBank/DDBJ whole genome shotgun (WGS) entry which is preliminary data.</text>
</comment>
<feature type="transmembrane region" description="Helical" evidence="1">
    <location>
        <begin position="39"/>
        <end position="59"/>
    </location>
</feature>
<dbReference type="AlphaFoldDB" id="A0A940SXB0"/>
<organism evidence="2 3">
    <name type="scientific">Vagococcus allomyrinae</name>
    <dbReference type="NCBI Taxonomy" id="2794353"/>
    <lineage>
        <taxon>Bacteria</taxon>
        <taxon>Bacillati</taxon>
        <taxon>Bacillota</taxon>
        <taxon>Bacilli</taxon>
        <taxon>Lactobacillales</taxon>
        <taxon>Enterococcaceae</taxon>
        <taxon>Vagococcus</taxon>
    </lineage>
</organism>
<dbReference type="RefSeq" id="WP_209532337.1">
    <property type="nucleotide sequence ID" value="NZ_JAEEGA010000022.1"/>
</dbReference>
<protein>
    <submittedName>
        <fullName evidence="2">DUF1294 domain-containing protein</fullName>
    </submittedName>
</protein>
<reference evidence="2" key="1">
    <citation type="submission" date="2020-12" db="EMBL/GenBank/DDBJ databases">
        <title>Vagococcus allomyrinae sp. nov. and Enterococcus lavae sp. nov., isolated from the larvae of Allomyrina dichotoma.</title>
        <authorList>
            <person name="Lee S.D."/>
        </authorList>
    </citation>
    <scope>NUCLEOTIDE SEQUENCE</scope>
    <source>
        <strain evidence="2">BWB3-3</strain>
    </source>
</reference>
<sequence>MFGSSPIPFYLILVNGYLFLLMFLSRDQDQQSNWVVPDWQFLLLGVVGGGLGGLLGQWVFNQKKDKLRYKVCFILGAILSGLLLLSTYAK</sequence>
<gene>
    <name evidence="2" type="ORF">I6N95_24270</name>
</gene>
<feature type="transmembrane region" description="Helical" evidence="1">
    <location>
        <begin position="7"/>
        <end position="24"/>
    </location>
</feature>
<keyword evidence="1" id="KW-1133">Transmembrane helix</keyword>
<dbReference type="EMBL" id="JAEEGA010000022">
    <property type="protein sequence ID" value="MBP1044130.1"/>
    <property type="molecule type" value="Genomic_DNA"/>
</dbReference>